<dbReference type="Gene3D" id="2.130.10.30">
    <property type="entry name" value="Regulator of chromosome condensation 1/beta-lactamase-inhibitor protein II"/>
    <property type="match status" value="1"/>
</dbReference>
<dbReference type="PANTHER" id="PTHR22870:SF408">
    <property type="entry name" value="OS09G0560450 PROTEIN"/>
    <property type="match status" value="1"/>
</dbReference>
<evidence type="ECO:0000313" key="5">
    <source>
        <dbReference type="Proteomes" id="UP001178507"/>
    </source>
</evidence>
<dbReference type="EMBL" id="CAUJNA010003476">
    <property type="protein sequence ID" value="CAJ1402995.1"/>
    <property type="molecule type" value="Genomic_DNA"/>
</dbReference>
<dbReference type="InterPro" id="IPR009091">
    <property type="entry name" value="RCC1/BLIP-II"/>
</dbReference>
<dbReference type="InterPro" id="IPR000408">
    <property type="entry name" value="Reg_chr_condens"/>
</dbReference>
<keyword evidence="5" id="KW-1185">Reference proteome</keyword>
<dbReference type="SUPFAM" id="SSF50985">
    <property type="entry name" value="RCC1/BLIP-II"/>
    <property type="match status" value="1"/>
</dbReference>
<feature type="repeat" description="RCC1" evidence="2">
    <location>
        <begin position="263"/>
        <end position="315"/>
    </location>
</feature>
<dbReference type="AlphaFoldDB" id="A0AA36N8K3"/>
<organism evidence="4 5">
    <name type="scientific">Effrenium voratum</name>
    <dbReference type="NCBI Taxonomy" id="2562239"/>
    <lineage>
        <taxon>Eukaryota</taxon>
        <taxon>Sar</taxon>
        <taxon>Alveolata</taxon>
        <taxon>Dinophyceae</taxon>
        <taxon>Suessiales</taxon>
        <taxon>Symbiodiniaceae</taxon>
        <taxon>Effrenium</taxon>
    </lineage>
</organism>
<name>A0AA36N8K3_9DINO</name>
<feature type="domain" description="RCC1-like" evidence="3">
    <location>
        <begin position="88"/>
        <end position="310"/>
    </location>
</feature>
<dbReference type="PANTHER" id="PTHR22870">
    <property type="entry name" value="REGULATOR OF CHROMOSOME CONDENSATION"/>
    <property type="match status" value="1"/>
</dbReference>
<evidence type="ECO:0000313" key="4">
    <source>
        <dbReference type="EMBL" id="CAJ1402995.1"/>
    </source>
</evidence>
<proteinExistence type="predicted"/>
<dbReference type="InterPro" id="IPR051210">
    <property type="entry name" value="Ub_ligase/GEF_domain"/>
</dbReference>
<dbReference type="PROSITE" id="PS50012">
    <property type="entry name" value="RCC1_3"/>
    <property type="match status" value="4"/>
</dbReference>
<dbReference type="Proteomes" id="UP001178507">
    <property type="component" value="Unassembled WGS sequence"/>
</dbReference>
<reference evidence="4" key="1">
    <citation type="submission" date="2023-08" db="EMBL/GenBank/DDBJ databases">
        <authorList>
            <person name="Chen Y."/>
            <person name="Shah S."/>
            <person name="Dougan E. K."/>
            <person name="Thang M."/>
            <person name="Chan C."/>
        </authorList>
    </citation>
    <scope>NUCLEOTIDE SEQUENCE</scope>
</reference>
<feature type="repeat" description="RCC1" evidence="2">
    <location>
        <begin position="108"/>
        <end position="159"/>
    </location>
</feature>
<evidence type="ECO:0000256" key="1">
    <source>
        <dbReference type="ARBA" id="ARBA00022737"/>
    </source>
</evidence>
<feature type="repeat" description="RCC1" evidence="2">
    <location>
        <begin position="211"/>
        <end position="262"/>
    </location>
</feature>
<protein>
    <recommendedName>
        <fullName evidence="3">RCC1-like domain-containing protein</fullName>
    </recommendedName>
</protein>
<dbReference type="Pfam" id="PF25390">
    <property type="entry name" value="WD40_RLD"/>
    <property type="match status" value="1"/>
</dbReference>
<keyword evidence="1" id="KW-0677">Repeat</keyword>
<gene>
    <name evidence="4" type="ORF">EVOR1521_LOCUS25763</name>
</gene>
<feature type="repeat" description="RCC1" evidence="2">
    <location>
        <begin position="160"/>
        <end position="210"/>
    </location>
</feature>
<accession>A0AA36N8K3</accession>
<evidence type="ECO:0000256" key="2">
    <source>
        <dbReference type="PROSITE-ProRule" id="PRU00235"/>
    </source>
</evidence>
<comment type="caution">
    <text evidence="4">The sequence shown here is derived from an EMBL/GenBank/DDBJ whole genome shotgun (WGS) entry which is preliminary data.</text>
</comment>
<dbReference type="InterPro" id="IPR058923">
    <property type="entry name" value="RCC1-like_dom"/>
</dbReference>
<dbReference type="PRINTS" id="PR00633">
    <property type="entry name" value="RCCNDNSATION"/>
</dbReference>
<sequence>MSGLQQPTIISSGELFILNGCTGGELQPMPFFRNKNLRVLSANLDRAYVATEPTIWSSPLGELPPCSVFCFKADLCEPEYCPEFESIEAPIRQIAFGSSHTLVLTTEGVLYSRGVAMYGSTGHGGARDVPEFTEVPALKGREVRFVAAGPFYSIAITAQGDVYSWGKAFYGETGLFSQVEAVPRFSSQVTPFKVTQVSCGHSHVLARTQMQQCISWGENTCGQLGLGQKSKPTYKPQLLSSIPSQIQTVSAGWAHSVAVGTDGRAYSWGLNSHGQLGLGDTTTRLAPHLLHDLINVHEVVACQAARAFTMFRTAQRALMCGQIPPDPAGQPMDFAPHRPGHHDPPGCILAPVPLSLSEEPGCKGMGELSEIVAFDKGAIAFARSAVYKVSPNVAPIQGGTKVCAHVTGLPYEEANVPIQDQLAVQVRLKSHSPNCDLIVKGRVIGKDLVEFETPDASPSPLRALVEQGTTLPVSVRVSIDGGFTWTPDRFAAPPARELEQTLKQLPGEQQRAGYGLSQGPKDIQSGLSEVKGDFEARRKAIKITSQSAAMLWLCKWPTEGPTQVEPGCAPVDGGTEVLIHVALPARMPTDNLTVKFLCTPKKSLNDPELEAKAPMRRDAAEITNPDKETVAKLPLAGVLEVPVIAFLDPGGRGVCCTSPPLDAESVAYYNYSVMVSLDGHNYLPRPLPFQIFDIHVAELQPQLGVLTDATEVRIRTTGFVMSDIFKVRLDFPKDLQWPPKLLPASYDHTTGDIVFHMPALQEAPKEVQGAGGDGEAAEGGAGEAQADRLAGVEVFVELSLDGQNFTEDHMHFCYIGGIRPEALKLLAGPEGAPEEETKPKGKGKEEADVVTLHAGSKIGCVTTGLPACRDFISAVLKAQLCGEDGETLKTLELPAVVETMESEGQSEELITALAPAIPSEKFPDAGGLFLKNFEVSLNGQSFSSCPEIPAMKLEPLPPDPILIALHCSVPGSAQVPDRLA</sequence>
<evidence type="ECO:0000259" key="3">
    <source>
        <dbReference type="Pfam" id="PF25390"/>
    </source>
</evidence>